<dbReference type="InterPro" id="IPR051010">
    <property type="entry name" value="BCAA_transport"/>
</dbReference>
<feature type="domain" description="Leucine-binding protein" evidence="4">
    <location>
        <begin position="26"/>
        <end position="375"/>
    </location>
</feature>
<accession>A0A508TG92</accession>
<dbReference type="SUPFAM" id="SSF53822">
    <property type="entry name" value="Periplasmic binding protein-like I"/>
    <property type="match status" value="1"/>
</dbReference>
<keyword evidence="3" id="KW-0029">Amino-acid transport</keyword>
<sequence length="382" mass="40335">MRNVLGPAVWMMWAVVLLTPASARDEIRIGITGTFTGPAASIGIPYKQAAELFPSQIAGHSVKWIVLDDAGDPAAAVRNARRFTDEEQVDAILGSTSPPGAIAMFDVAVESKTPQLSLAPVSVPAAKRMWIFSVPQAVPVMVSAVVDHMAAKGVKKVGYIGFTDSWGDQNYNALVRLAPAKGITISTNERYNRVDASVTAQVLKILATKPDAVFIGASGSPAVLPNLTLRDSGYEGPLYNSHGSVSRAVLQAGGAAMEGTIAPTGPLVVADELPDSYPTKKAAIDFVSAYESRWGKGTRNPFAGYAWDAMLLISAAVPAALSAGEPGTAEFRNALRGSLEAGKEIAGTHAVYRYTAEDHEGVDQRSRILVVVKDGAYHYLAN</sequence>
<organism evidence="5 6">
    <name type="scientific">Bradyrhizobium ivorense</name>
    <dbReference type="NCBI Taxonomy" id="2511166"/>
    <lineage>
        <taxon>Bacteria</taxon>
        <taxon>Pseudomonadati</taxon>
        <taxon>Pseudomonadota</taxon>
        <taxon>Alphaproteobacteria</taxon>
        <taxon>Hyphomicrobiales</taxon>
        <taxon>Nitrobacteraceae</taxon>
        <taxon>Bradyrhizobium</taxon>
    </lineage>
</organism>
<evidence type="ECO:0000313" key="6">
    <source>
        <dbReference type="Proteomes" id="UP000328092"/>
    </source>
</evidence>
<evidence type="ECO:0000259" key="4">
    <source>
        <dbReference type="Pfam" id="PF13458"/>
    </source>
</evidence>
<dbReference type="Pfam" id="PF13458">
    <property type="entry name" value="Peripla_BP_6"/>
    <property type="match status" value="1"/>
</dbReference>
<dbReference type="GO" id="GO:0006865">
    <property type="term" value="P:amino acid transport"/>
    <property type="evidence" value="ECO:0007669"/>
    <property type="project" value="UniProtKB-KW"/>
</dbReference>
<gene>
    <name evidence="5" type="ORF">CI1B_45970</name>
</gene>
<name>A0A508TG92_9BRAD</name>
<dbReference type="Proteomes" id="UP000328092">
    <property type="component" value="Unassembled WGS sequence"/>
</dbReference>
<comment type="similarity">
    <text evidence="1">Belongs to the leucine-binding protein family.</text>
</comment>
<dbReference type="InterPro" id="IPR028082">
    <property type="entry name" value="Peripla_BP_I"/>
</dbReference>
<dbReference type="CDD" id="cd06333">
    <property type="entry name" value="PBP1_ABC_RPA1789-like"/>
    <property type="match status" value="1"/>
</dbReference>
<evidence type="ECO:0000256" key="1">
    <source>
        <dbReference type="ARBA" id="ARBA00010062"/>
    </source>
</evidence>
<evidence type="ECO:0000256" key="3">
    <source>
        <dbReference type="ARBA" id="ARBA00022970"/>
    </source>
</evidence>
<dbReference type="Gene3D" id="3.40.50.2300">
    <property type="match status" value="2"/>
</dbReference>
<dbReference type="RefSeq" id="WP_244626647.1">
    <property type="nucleotide sequence ID" value="NZ_CAADFC020000016.1"/>
</dbReference>
<keyword evidence="2" id="KW-0732">Signal</keyword>
<keyword evidence="6" id="KW-1185">Reference proteome</keyword>
<dbReference type="AlphaFoldDB" id="A0A508TG92"/>
<comment type="caution">
    <text evidence="5">The sequence shown here is derived from an EMBL/GenBank/DDBJ whole genome shotgun (WGS) entry which is preliminary data.</text>
</comment>
<dbReference type="PANTHER" id="PTHR30483:SF38">
    <property type="entry name" value="BLR7848 PROTEIN"/>
    <property type="match status" value="1"/>
</dbReference>
<dbReference type="EMBL" id="CAADFC020000016">
    <property type="protein sequence ID" value="VIO72948.1"/>
    <property type="molecule type" value="Genomic_DNA"/>
</dbReference>
<proteinExistence type="inferred from homology"/>
<evidence type="ECO:0000313" key="5">
    <source>
        <dbReference type="EMBL" id="VIO72948.1"/>
    </source>
</evidence>
<dbReference type="InterPro" id="IPR028081">
    <property type="entry name" value="Leu-bd"/>
</dbReference>
<keyword evidence="3" id="KW-0813">Transport</keyword>
<dbReference type="PANTHER" id="PTHR30483">
    <property type="entry name" value="LEUCINE-SPECIFIC-BINDING PROTEIN"/>
    <property type="match status" value="1"/>
</dbReference>
<evidence type="ECO:0000256" key="2">
    <source>
        <dbReference type="ARBA" id="ARBA00022729"/>
    </source>
</evidence>
<protein>
    <recommendedName>
        <fullName evidence="4">Leucine-binding protein domain-containing protein</fullName>
    </recommendedName>
</protein>
<reference evidence="5" key="1">
    <citation type="submission" date="2019-02" db="EMBL/GenBank/DDBJ databases">
        <authorList>
            <person name="Pothier F.J."/>
        </authorList>
    </citation>
    <scope>NUCLEOTIDE SEQUENCE</scope>
    <source>
        <strain evidence="5">CI-1B</strain>
    </source>
</reference>